<dbReference type="InterPro" id="IPR050108">
    <property type="entry name" value="CDK"/>
</dbReference>
<reference evidence="9 10" key="1">
    <citation type="journal article" date="2012" name="Nature">
        <title>The genomic landscape of species divergence in Ficedula flycatchers.</title>
        <authorList>
            <person name="Ellegren H."/>
            <person name="Smeds L."/>
            <person name="Burri R."/>
            <person name="Olason P.I."/>
            <person name="Backstrom N."/>
            <person name="Kawakami T."/>
            <person name="Kunstner A."/>
            <person name="Makinen H."/>
            <person name="Nadachowska-Brzyska K."/>
            <person name="Qvarnstrom A."/>
            <person name="Uebbing S."/>
            <person name="Wolf J.B."/>
        </authorList>
    </citation>
    <scope>NUCLEOTIDE SEQUENCE [LARGE SCALE GENOMIC DNA]</scope>
</reference>
<dbReference type="GO" id="GO:0048148">
    <property type="term" value="P:behavioral response to cocaine"/>
    <property type="evidence" value="ECO:0007669"/>
    <property type="project" value="Ensembl"/>
</dbReference>
<dbReference type="GO" id="GO:0007416">
    <property type="term" value="P:synapse assembly"/>
    <property type="evidence" value="ECO:0007669"/>
    <property type="project" value="Ensembl"/>
</dbReference>
<dbReference type="GO" id="GO:0021954">
    <property type="term" value="P:central nervous system neuron development"/>
    <property type="evidence" value="ECO:0007669"/>
    <property type="project" value="Ensembl"/>
</dbReference>
<dbReference type="GeneTree" id="ENSGT00940000160805"/>
<sequence length="301" mass="31697">MRPAWQEQGCLSGDTAGAVLGAHTWKWGAVCLSVCLSRGVTPGVCPATVTAPSLPVVGKAAGPLSLGCRGHRWGPPRSPRLSPQNGELKLADFGLARAFGIPVRCYSAEVVTLWYRPPDVLFGAKLYSTSIDMWSAGCIFAELANAGRPLFPGNDVDDQLKRIFRYPWEWGPAGWTAWEWGAQGNGETLEWRAPRNGDSPGSGEPCGHGDPSGMGTPRMGDWGNPGNGESPGKGEPCGHGDPSGRGIGEILEWRMRVPWNGNRLGQGGRGWVPLTALVALDSPHAAGDPYGGAVASHGQAA</sequence>
<dbReference type="AlphaFoldDB" id="A0A803VYK2"/>
<evidence type="ECO:0000256" key="5">
    <source>
        <dbReference type="ARBA" id="ARBA00022840"/>
    </source>
</evidence>
<dbReference type="GO" id="GO:0048813">
    <property type="term" value="P:dendrite morphogenesis"/>
    <property type="evidence" value="ECO:0007669"/>
    <property type="project" value="Ensembl"/>
</dbReference>
<dbReference type="GO" id="GO:0035418">
    <property type="term" value="P:protein localization to synapse"/>
    <property type="evidence" value="ECO:0007669"/>
    <property type="project" value="Ensembl"/>
</dbReference>
<dbReference type="GO" id="GO:0035255">
    <property type="term" value="F:ionotropic glutamate receptor binding"/>
    <property type="evidence" value="ECO:0007669"/>
    <property type="project" value="Ensembl"/>
</dbReference>
<dbReference type="GO" id="GO:0045861">
    <property type="term" value="P:negative regulation of proteolysis"/>
    <property type="evidence" value="ECO:0007669"/>
    <property type="project" value="Ensembl"/>
</dbReference>
<evidence type="ECO:0000313" key="9">
    <source>
        <dbReference type="Ensembl" id="ENSFALP00000027808.1"/>
    </source>
</evidence>
<keyword evidence="10" id="KW-1185">Reference proteome</keyword>
<dbReference type="GO" id="GO:0030334">
    <property type="term" value="P:regulation of cell migration"/>
    <property type="evidence" value="ECO:0007669"/>
    <property type="project" value="Ensembl"/>
</dbReference>
<dbReference type="GO" id="GO:0045786">
    <property type="term" value="P:negative regulation of cell cycle"/>
    <property type="evidence" value="ECO:0007669"/>
    <property type="project" value="Ensembl"/>
</dbReference>
<dbReference type="GO" id="GO:0030517">
    <property type="term" value="P:negative regulation of axon extension"/>
    <property type="evidence" value="ECO:0007669"/>
    <property type="project" value="Ensembl"/>
</dbReference>
<proteinExistence type="predicted"/>
<evidence type="ECO:0000259" key="8">
    <source>
        <dbReference type="PROSITE" id="PS50011"/>
    </source>
</evidence>
<dbReference type="Proteomes" id="UP000016665">
    <property type="component" value="Chromosome 2"/>
</dbReference>
<dbReference type="GO" id="GO:0043113">
    <property type="term" value="P:receptor clustering"/>
    <property type="evidence" value="ECO:0007669"/>
    <property type="project" value="Ensembl"/>
</dbReference>
<dbReference type="InterPro" id="IPR011009">
    <property type="entry name" value="Kinase-like_dom_sf"/>
</dbReference>
<dbReference type="GO" id="GO:0070509">
    <property type="term" value="P:calcium ion import"/>
    <property type="evidence" value="ECO:0007669"/>
    <property type="project" value="Ensembl"/>
</dbReference>
<dbReference type="GO" id="GO:0005829">
    <property type="term" value="C:cytosol"/>
    <property type="evidence" value="ECO:0007669"/>
    <property type="project" value="Ensembl"/>
</dbReference>
<dbReference type="GO" id="GO:0021819">
    <property type="term" value="P:layer formation in cerebral cortex"/>
    <property type="evidence" value="ECO:0007669"/>
    <property type="project" value="Ensembl"/>
</dbReference>
<reference evidence="9" key="3">
    <citation type="submission" date="2025-09" db="UniProtKB">
        <authorList>
            <consortium name="Ensembl"/>
        </authorList>
    </citation>
    <scope>IDENTIFICATION</scope>
</reference>
<dbReference type="GO" id="GO:0016533">
    <property type="term" value="C:protein kinase 5 complex"/>
    <property type="evidence" value="ECO:0007669"/>
    <property type="project" value="Ensembl"/>
</dbReference>
<dbReference type="GO" id="GO:0051879">
    <property type="term" value="F:Hsp90 protein binding"/>
    <property type="evidence" value="ECO:0007669"/>
    <property type="project" value="Ensembl"/>
</dbReference>
<dbReference type="GO" id="GO:0030175">
    <property type="term" value="C:filopodium"/>
    <property type="evidence" value="ECO:0007669"/>
    <property type="project" value="Ensembl"/>
</dbReference>
<dbReference type="GO" id="GO:0008045">
    <property type="term" value="P:motor neuron axon guidance"/>
    <property type="evidence" value="ECO:0007669"/>
    <property type="project" value="Ensembl"/>
</dbReference>
<keyword evidence="3" id="KW-0547">Nucleotide-binding</keyword>
<evidence type="ECO:0000256" key="1">
    <source>
        <dbReference type="ARBA" id="ARBA00022527"/>
    </source>
</evidence>
<dbReference type="GO" id="GO:0004693">
    <property type="term" value="F:cyclin-dependent protein serine/threonine kinase activity"/>
    <property type="evidence" value="ECO:0007669"/>
    <property type="project" value="TreeGrafter"/>
</dbReference>
<dbReference type="Ensembl" id="ENSFALT00000031402.1">
    <property type="protein sequence ID" value="ENSFALP00000027808.1"/>
    <property type="gene ID" value="ENSFALG00000013070.2"/>
</dbReference>
<dbReference type="PANTHER" id="PTHR24056:SF46">
    <property type="entry name" value="CYCLIN-DEPENDENT KINASE 5"/>
    <property type="match status" value="1"/>
</dbReference>
<dbReference type="GO" id="GO:0048709">
    <property type="term" value="P:oligodendrocyte differentiation"/>
    <property type="evidence" value="ECO:0007669"/>
    <property type="project" value="Ensembl"/>
</dbReference>
<dbReference type="GO" id="GO:0005176">
    <property type="term" value="F:ErbB-2 class receptor binding"/>
    <property type="evidence" value="ECO:0007669"/>
    <property type="project" value="Ensembl"/>
</dbReference>
<dbReference type="GO" id="GO:0000307">
    <property type="term" value="C:cyclin-dependent protein kinase holoenzyme complex"/>
    <property type="evidence" value="ECO:0007669"/>
    <property type="project" value="Ensembl"/>
</dbReference>
<evidence type="ECO:0000256" key="2">
    <source>
        <dbReference type="ARBA" id="ARBA00022679"/>
    </source>
</evidence>
<reference evidence="9" key="2">
    <citation type="submission" date="2025-08" db="UniProtKB">
        <authorList>
            <consortium name="Ensembl"/>
        </authorList>
    </citation>
    <scope>IDENTIFICATION</scope>
</reference>
<dbReference type="GO" id="GO:0043125">
    <property type="term" value="F:ErbB-3 class receptor binding"/>
    <property type="evidence" value="ECO:0007669"/>
    <property type="project" value="Ensembl"/>
</dbReference>
<dbReference type="GO" id="GO:0032801">
    <property type="term" value="P:receptor catabolic process"/>
    <property type="evidence" value="ECO:0007669"/>
    <property type="project" value="Ensembl"/>
</dbReference>
<dbReference type="GO" id="GO:1903076">
    <property type="term" value="P:regulation of protein localization to plasma membrane"/>
    <property type="evidence" value="ECO:0007669"/>
    <property type="project" value="Ensembl"/>
</dbReference>
<evidence type="ECO:0000256" key="7">
    <source>
        <dbReference type="SAM" id="MobiDB-lite"/>
    </source>
</evidence>
<dbReference type="GO" id="GO:0098794">
    <property type="term" value="C:postsynapse"/>
    <property type="evidence" value="ECO:0007669"/>
    <property type="project" value="GOC"/>
</dbReference>
<dbReference type="GO" id="GO:0002039">
    <property type="term" value="F:p53 binding"/>
    <property type="evidence" value="ECO:0007669"/>
    <property type="project" value="Ensembl"/>
</dbReference>
<dbReference type="GO" id="GO:0005654">
    <property type="term" value="C:nucleoplasm"/>
    <property type="evidence" value="ECO:0007669"/>
    <property type="project" value="Ensembl"/>
</dbReference>
<keyword evidence="5" id="KW-0067">ATP-binding</keyword>
<dbReference type="GO" id="GO:0021697">
    <property type="term" value="P:cerebellar cortex formation"/>
    <property type="evidence" value="ECO:0007669"/>
    <property type="project" value="Ensembl"/>
</dbReference>
<dbReference type="GO" id="GO:0019233">
    <property type="term" value="P:sensory perception of pain"/>
    <property type="evidence" value="ECO:0007669"/>
    <property type="project" value="Ensembl"/>
</dbReference>
<dbReference type="Gene3D" id="1.10.510.10">
    <property type="entry name" value="Transferase(Phosphotransferase) domain 1"/>
    <property type="match status" value="1"/>
</dbReference>
<dbReference type="GO" id="GO:0051966">
    <property type="term" value="P:regulation of synaptic transmission, glutamatergic"/>
    <property type="evidence" value="ECO:0007669"/>
    <property type="project" value="Ensembl"/>
</dbReference>
<feature type="domain" description="Protein kinase" evidence="8">
    <location>
        <begin position="1"/>
        <end position="301"/>
    </location>
</feature>
<dbReference type="GO" id="GO:0030547">
    <property type="term" value="F:signaling receptor inhibitor activity"/>
    <property type="evidence" value="ECO:0007669"/>
    <property type="project" value="Ensembl"/>
</dbReference>
<dbReference type="GO" id="GO:0090314">
    <property type="term" value="P:positive regulation of protein targeting to membrane"/>
    <property type="evidence" value="ECO:0007669"/>
    <property type="project" value="Ensembl"/>
</dbReference>
<dbReference type="SUPFAM" id="SSF56112">
    <property type="entry name" value="Protein kinase-like (PK-like)"/>
    <property type="match status" value="1"/>
</dbReference>
<dbReference type="GO" id="GO:0046826">
    <property type="term" value="P:negative regulation of protein export from nucleus"/>
    <property type="evidence" value="ECO:0007669"/>
    <property type="project" value="Ensembl"/>
</dbReference>
<keyword evidence="2" id="KW-0808">Transferase</keyword>
<evidence type="ECO:0000256" key="4">
    <source>
        <dbReference type="ARBA" id="ARBA00022777"/>
    </source>
</evidence>
<keyword evidence="1" id="KW-0723">Serine/threonine-protein kinase</keyword>
<evidence type="ECO:0000256" key="6">
    <source>
        <dbReference type="ARBA" id="ARBA00041295"/>
    </source>
</evidence>
<dbReference type="GO" id="GO:0045892">
    <property type="term" value="P:negative regulation of DNA-templated transcription"/>
    <property type="evidence" value="ECO:0007669"/>
    <property type="project" value="Ensembl"/>
</dbReference>
<dbReference type="GO" id="GO:0060079">
    <property type="term" value="P:excitatory postsynaptic potential"/>
    <property type="evidence" value="ECO:0007669"/>
    <property type="project" value="Ensembl"/>
</dbReference>
<feature type="compositionally biased region" description="Gly residues" evidence="7">
    <location>
        <begin position="223"/>
        <end position="246"/>
    </location>
</feature>
<gene>
    <name evidence="9" type="primary">CDK5</name>
</gene>
<dbReference type="GO" id="GO:0031397">
    <property type="term" value="P:negative regulation of protein ubiquitination"/>
    <property type="evidence" value="ECO:0007669"/>
    <property type="project" value="Ensembl"/>
</dbReference>
<dbReference type="PROSITE" id="PS50011">
    <property type="entry name" value="PROTEIN_KINASE_DOM"/>
    <property type="match status" value="1"/>
</dbReference>
<dbReference type="GO" id="GO:0061001">
    <property type="term" value="P:regulation of dendritic spine morphogenesis"/>
    <property type="evidence" value="ECO:0007669"/>
    <property type="project" value="Ensembl"/>
</dbReference>
<dbReference type="GO" id="GO:0001963">
    <property type="term" value="P:synaptic transmission, dopaminergic"/>
    <property type="evidence" value="ECO:0007669"/>
    <property type="project" value="Ensembl"/>
</dbReference>
<dbReference type="GO" id="GO:0051402">
    <property type="term" value="P:neuron apoptotic process"/>
    <property type="evidence" value="ECO:0007669"/>
    <property type="project" value="Ensembl"/>
</dbReference>
<dbReference type="InterPro" id="IPR000719">
    <property type="entry name" value="Prot_kinase_dom"/>
</dbReference>
<dbReference type="GO" id="GO:0030424">
    <property type="term" value="C:axon"/>
    <property type="evidence" value="ECO:0007669"/>
    <property type="project" value="Ensembl"/>
</dbReference>
<organism evidence="9 10">
    <name type="scientific">Ficedula albicollis</name>
    <name type="common">Collared flycatcher</name>
    <name type="synonym">Muscicapa albicollis</name>
    <dbReference type="NCBI Taxonomy" id="59894"/>
    <lineage>
        <taxon>Eukaryota</taxon>
        <taxon>Metazoa</taxon>
        <taxon>Chordata</taxon>
        <taxon>Craniata</taxon>
        <taxon>Vertebrata</taxon>
        <taxon>Euteleostomi</taxon>
        <taxon>Archelosauria</taxon>
        <taxon>Archosauria</taxon>
        <taxon>Dinosauria</taxon>
        <taxon>Saurischia</taxon>
        <taxon>Theropoda</taxon>
        <taxon>Coelurosauria</taxon>
        <taxon>Aves</taxon>
        <taxon>Neognathae</taxon>
        <taxon>Neoaves</taxon>
        <taxon>Telluraves</taxon>
        <taxon>Australaves</taxon>
        <taxon>Passeriformes</taxon>
        <taxon>Muscicapidae</taxon>
        <taxon>Ficedula</taxon>
    </lineage>
</organism>
<name>A0A803VYK2_FICAL</name>
<dbReference type="Pfam" id="PF00069">
    <property type="entry name" value="Pkinase"/>
    <property type="match status" value="1"/>
</dbReference>
<accession>A0A803VYK2</accession>
<dbReference type="GO" id="GO:0008542">
    <property type="term" value="P:visual learning"/>
    <property type="evidence" value="ECO:0007669"/>
    <property type="project" value="Ensembl"/>
</dbReference>
<dbReference type="GO" id="GO:0005886">
    <property type="term" value="C:plasma membrane"/>
    <property type="evidence" value="ECO:0007669"/>
    <property type="project" value="Ensembl"/>
</dbReference>
<dbReference type="GO" id="GO:0045956">
    <property type="term" value="P:positive regulation of calcium ion-dependent exocytosis"/>
    <property type="evidence" value="ECO:0007669"/>
    <property type="project" value="Ensembl"/>
</dbReference>
<protein>
    <recommendedName>
        <fullName evidence="6">Cell division protein kinase 5</fullName>
    </recommendedName>
</protein>
<dbReference type="GO" id="GO:0006886">
    <property type="term" value="P:intracellular protein transport"/>
    <property type="evidence" value="ECO:0007669"/>
    <property type="project" value="Ensembl"/>
</dbReference>
<dbReference type="GO" id="GO:0005524">
    <property type="term" value="F:ATP binding"/>
    <property type="evidence" value="ECO:0007669"/>
    <property type="project" value="UniProtKB-KW"/>
</dbReference>
<dbReference type="GO" id="GO:0007160">
    <property type="term" value="P:cell-matrix adhesion"/>
    <property type="evidence" value="ECO:0007669"/>
    <property type="project" value="Ensembl"/>
</dbReference>
<dbReference type="GO" id="GO:0001764">
    <property type="term" value="P:neuron migration"/>
    <property type="evidence" value="ECO:0007669"/>
    <property type="project" value="Ensembl"/>
</dbReference>
<dbReference type="PANTHER" id="PTHR24056">
    <property type="entry name" value="CELL DIVISION PROTEIN KINASE"/>
    <property type="match status" value="1"/>
</dbReference>
<dbReference type="GO" id="GO:0007519">
    <property type="term" value="P:skeletal muscle tissue development"/>
    <property type="evidence" value="ECO:0007669"/>
    <property type="project" value="Ensembl"/>
</dbReference>
<dbReference type="GO" id="GO:0048489">
    <property type="term" value="P:synaptic vesicle transport"/>
    <property type="evidence" value="ECO:0007669"/>
    <property type="project" value="TreeGrafter"/>
</dbReference>
<evidence type="ECO:0000313" key="10">
    <source>
        <dbReference type="Proteomes" id="UP000016665"/>
    </source>
</evidence>
<dbReference type="GO" id="GO:0030549">
    <property type="term" value="F:acetylcholine receptor activator activity"/>
    <property type="evidence" value="ECO:0007669"/>
    <property type="project" value="Ensembl"/>
</dbReference>
<dbReference type="GO" id="GO:0030027">
    <property type="term" value="C:lamellipodium"/>
    <property type="evidence" value="ECO:0007669"/>
    <property type="project" value="Ensembl"/>
</dbReference>
<keyword evidence="4" id="KW-0418">Kinase</keyword>
<evidence type="ECO:0000256" key="3">
    <source>
        <dbReference type="ARBA" id="ARBA00022741"/>
    </source>
</evidence>
<feature type="region of interest" description="Disordered" evidence="7">
    <location>
        <begin position="188"/>
        <end position="246"/>
    </location>
</feature>
<dbReference type="GO" id="GO:0035249">
    <property type="term" value="P:synaptic transmission, glutamatergic"/>
    <property type="evidence" value="ECO:0007669"/>
    <property type="project" value="Ensembl"/>
</dbReference>
<dbReference type="SMART" id="SM00220">
    <property type="entry name" value="S_TKc"/>
    <property type="match status" value="1"/>
</dbReference>
<dbReference type="GO" id="GO:0014044">
    <property type="term" value="P:Schwann cell development"/>
    <property type="evidence" value="ECO:0007669"/>
    <property type="project" value="Ensembl"/>
</dbReference>
<dbReference type="GO" id="GO:0031914">
    <property type="term" value="P:negative regulation of synaptic plasticity"/>
    <property type="evidence" value="ECO:0007669"/>
    <property type="project" value="Ensembl"/>
</dbReference>